<dbReference type="GO" id="GO:0006508">
    <property type="term" value="P:proteolysis"/>
    <property type="evidence" value="ECO:0007669"/>
    <property type="project" value="InterPro"/>
</dbReference>
<dbReference type="CDD" id="cd13426">
    <property type="entry name" value="Peptidase_G1"/>
    <property type="match status" value="1"/>
</dbReference>
<organism evidence="4 5">
    <name type="scientific">Lasiosphaeria ovina</name>
    <dbReference type="NCBI Taxonomy" id="92902"/>
    <lineage>
        <taxon>Eukaryota</taxon>
        <taxon>Fungi</taxon>
        <taxon>Dikarya</taxon>
        <taxon>Ascomycota</taxon>
        <taxon>Pezizomycotina</taxon>
        <taxon>Sordariomycetes</taxon>
        <taxon>Sordariomycetidae</taxon>
        <taxon>Sordariales</taxon>
        <taxon>Lasiosphaeriaceae</taxon>
        <taxon>Lasiosphaeria</taxon>
    </lineage>
</organism>
<protein>
    <submittedName>
        <fullName evidence="4">Concanavalin A-like lectin/glucanase domain-containing protein</fullName>
    </submittedName>
</protein>
<dbReference type="InterPro" id="IPR038656">
    <property type="entry name" value="Peptidase_G1_sf"/>
</dbReference>
<feature type="compositionally biased region" description="Basic residues" evidence="2">
    <location>
        <begin position="67"/>
        <end position="79"/>
    </location>
</feature>
<keyword evidence="3" id="KW-0732">Signal</keyword>
<evidence type="ECO:0000256" key="2">
    <source>
        <dbReference type="SAM" id="MobiDB-lite"/>
    </source>
</evidence>
<reference evidence="4" key="1">
    <citation type="journal article" date="2023" name="Mol. Phylogenet. Evol.">
        <title>Genome-scale phylogeny and comparative genomics of the fungal order Sordariales.</title>
        <authorList>
            <person name="Hensen N."/>
            <person name="Bonometti L."/>
            <person name="Westerberg I."/>
            <person name="Brannstrom I.O."/>
            <person name="Guillou S."/>
            <person name="Cros-Aarteil S."/>
            <person name="Calhoun S."/>
            <person name="Haridas S."/>
            <person name="Kuo A."/>
            <person name="Mondo S."/>
            <person name="Pangilinan J."/>
            <person name="Riley R."/>
            <person name="LaButti K."/>
            <person name="Andreopoulos B."/>
            <person name="Lipzen A."/>
            <person name="Chen C."/>
            <person name="Yan M."/>
            <person name="Daum C."/>
            <person name="Ng V."/>
            <person name="Clum A."/>
            <person name="Steindorff A."/>
            <person name="Ohm R.A."/>
            <person name="Martin F."/>
            <person name="Silar P."/>
            <person name="Natvig D.O."/>
            <person name="Lalanne C."/>
            <person name="Gautier V."/>
            <person name="Ament-Velasquez S.L."/>
            <person name="Kruys A."/>
            <person name="Hutchinson M.I."/>
            <person name="Powell A.J."/>
            <person name="Barry K."/>
            <person name="Miller A.N."/>
            <person name="Grigoriev I.V."/>
            <person name="Debuchy R."/>
            <person name="Gladieux P."/>
            <person name="Hiltunen Thoren M."/>
            <person name="Johannesson H."/>
        </authorList>
    </citation>
    <scope>NUCLEOTIDE SEQUENCE</scope>
    <source>
        <strain evidence="4">CBS 958.72</strain>
    </source>
</reference>
<sequence>MKLLGAALTIITTILAARGAQAAFSFTVSATHDGVAISASQVRLSPLPPGTQYGRHHRASTSLSGSRKPKTKKANKMRRANPAVQSANWCGSVAHPPSTDKIKNMHGWFQHPSCSARPGVASYPQAAAAWVGIDGDSWTSALFQSGTVCKIDNSTGVVRNEAWWQWYPSGAYTISSMPVAAGDWFEVTLNTTSATAGTVTLRNLSQGYAYSMSVGGGAALGRVDADWVVERPYYGGALAGFARFSDVWFEEAYATLVSGASLGILGANQLQIAGACSSAEFDDSEMEAWST</sequence>
<dbReference type="Pfam" id="PF01828">
    <property type="entry name" value="Peptidase_A4"/>
    <property type="match status" value="1"/>
</dbReference>
<reference evidence="4" key="2">
    <citation type="submission" date="2023-06" db="EMBL/GenBank/DDBJ databases">
        <authorList>
            <consortium name="Lawrence Berkeley National Laboratory"/>
            <person name="Haridas S."/>
            <person name="Hensen N."/>
            <person name="Bonometti L."/>
            <person name="Westerberg I."/>
            <person name="Brannstrom I.O."/>
            <person name="Guillou S."/>
            <person name="Cros-Aarteil S."/>
            <person name="Calhoun S."/>
            <person name="Kuo A."/>
            <person name="Mondo S."/>
            <person name="Pangilinan J."/>
            <person name="Riley R."/>
            <person name="Labutti K."/>
            <person name="Andreopoulos B."/>
            <person name="Lipzen A."/>
            <person name="Chen C."/>
            <person name="Yanf M."/>
            <person name="Daum C."/>
            <person name="Ng V."/>
            <person name="Clum A."/>
            <person name="Steindorff A."/>
            <person name="Ohm R."/>
            <person name="Martin F."/>
            <person name="Silar P."/>
            <person name="Natvig D."/>
            <person name="Lalanne C."/>
            <person name="Gautier V."/>
            <person name="Ament-Velasquez S.L."/>
            <person name="Kruys A."/>
            <person name="Hutchinson M.I."/>
            <person name="Powell A.J."/>
            <person name="Barry K."/>
            <person name="Miller A.N."/>
            <person name="Grigoriev I.V."/>
            <person name="Debuchy R."/>
            <person name="Gladieux P."/>
            <person name="Thoren M.H."/>
            <person name="Johannesson H."/>
        </authorList>
    </citation>
    <scope>NUCLEOTIDE SEQUENCE</scope>
    <source>
        <strain evidence="4">CBS 958.72</strain>
    </source>
</reference>
<feature type="chain" id="PRO_5042297977" evidence="3">
    <location>
        <begin position="23"/>
        <end position="291"/>
    </location>
</feature>
<evidence type="ECO:0000256" key="1">
    <source>
        <dbReference type="PIRSR" id="PIRSR600250-50"/>
    </source>
</evidence>
<dbReference type="Gene3D" id="2.60.120.700">
    <property type="entry name" value="Peptidase G1"/>
    <property type="match status" value="1"/>
</dbReference>
<dbReference type="SUPFAM" id="SSF49899">
    <property type="entry name" value="Concanavalin A-like lectins/glucanases"/>
    <property type="match status" value="1"/>
</dbReference>
<dbReference type="PANTHER" id="PTHR37536:SF1">
    <property type="entry name" value="ASPERGILLOPEPSIN, PUTAITVE (AFU_ORTHOLOGUE AFUA_7G01200)"/>
    <property type="match status" value="1"/>
</dbReference>
<proteinExistence type="predicted"/>
<dbReference type="PANTHER" id="PTHR37536">
    <property type="entry name" value="PUTATIVE (AFU_ORTHOLOGUE AFUA_3G02970)-RELATED"/>
    <property type="match status" value="1"/>
</dbReference>
<evidence type="ECO:0000313" key="4">
    <source>
        <dbReference type="EMBL" id="KAK3375893.1"/>
    </source>
</evidence>
<dbReference type="PRINTS" id="PR00977">
    <property type="entry name" value="SCYTLDPTASE"/>
</dbReference>
<name>A0AAE0KFK9_9PEZI</name>
<dbReference type="AlphaFoldDB" id="A0AAE0KFK9"/>
<comment type="caution">
    <text evidence="4">The sequence shown here is derived from an EMBL/GenBank/DDBJ whole genome shotgun (WGS) entry which is preliminary data.</text>
</comment>
<evidence type="ECO:0000256" key="3">
    <source>
        <dbReference type="SAM" id="SignalP"/>
    </source>
</evidence>
<feature type="active site" description="Proton acceptor" evidence="1">
    <location>
        <position position="230"/>
    </location>
</feature>
<keyword evidence="5" id="KW-1185">Reference proteome</keyword>
<dbReference type="InterPro" id="IPR013320">
    <property type="entry name" value="ConA-like_dom_sf"/>
</dbReference>
<feature type="signal peptide" evidence="3">
    <location>
        <begin position="1"/>
        <end position="22"/>
    </location>
</feature>
<accession>A0AAE0KFK9</accession>
<dbReference type="InterPro" id="IPR000250">
    <property type="entry name" value="Peptidase_G1"/>
</dbReference>
<dbReference type="GO" id="GO:0070007">
    <property type="term" value="F:glutamic-type endopeptidase activity"/>
    <property type="evidence" value="ECO:0007669"/>
    <property type="project" value="InterPro"/>
</dbReference>
<dbReference type="Proteomes" id="UP001287356">
    <property type="component" value="Unassembled WGS sequence"/>
</dbReference>
<dbReference type="EMBL" id="JAULSN010000003">
    <property type="protein sequence ID" value="KAK3375893.1"/>
    <property type="molecule type" value="Genomic_DNA"/>
</dbReference>
<feature type="region of interest" description="Disordered" evidence="2">
    <location>
        <begin position="46"/>
        <end position="81"/>
    </location>
</feature>
<evidence type="ECO:0000313" key="5">
    <source>
        <dbReference type="Proteomes" id="UP001287356"/>
    </source>
</evidence>
<gene>
    <name evidence="4" type="ORF">B0T24DRAFT_698502</name>
</gene>